<dbReference type="STRING" id="225359.A0A2S4PWB9"/>
<reference evidence="7 8" key="1">
    <citation type="submission" date="2017-10" db="EMBL/GenBank/DDBJ databases">
        <title>Development of genomic resources for the powdery mildew, Erysiphe pulchra.</title>
        <authorList>
            <person name="Wadl P.A."/>
            <person name="Mack B.M."/>
            <person name="Moore G."/>
            <person name="Beltz S.B."/>
        </authorList>
    </citation>
    <scope>NUCLEOTIDE SEQUENCE [LARGE SCALE GENOMIC DNA]</scope>
    <source>
        <strain evidence="7">Cflorida</strain>
    </source>
</reference>
<evidence type="ECO:0000256" key="2">
    <source>
        <dbReference type="ARBA" id="ARBA00010492"/>
    </source>
</evidence>
<dbReference type="InterPro" id="IPR019083">
    <property type="entry name" value="SAM_Ribosomal_mS41"/>
</dbReference>
<feature type="region of interest" description="Disordered" evidence="5">
    <location>
        <begin position="222"/>
        <end position="249"/>
    </location>
</feature>
<dbReference type="Proteomes" id="UP000237438">
    <property type="component" value="Unassembled WGS sequence"/>
</dbReference>
<evidence type="ECO:0000256" key="3">
    <source>
        <dbReference type="ARBA" id="ARBA00023128"/>
    </source>
</evidence>
<feature type="compositionally biased region" description="Basic and acidic residues" evidence="5">
    <location>
        <begin position="222"/>
        <end position="236"/>
    </location>
</feature>
<comment type="subcellular location">
    <subcellularLocation>
        <location evidence="1">Mitochondrion</location>
    </subcellularLocation>
</comment>
<keyword evidence="8" id="KW-1185">Reference proteome</keyword>
<dbReference type="SMART" id="SM01238">
    <property type="entry name" value="IGR"/>
    <property type="match status" value="1"/>
</dbReference>
<dbReference type="InterPro" id="IPR039603">
    <property type="entry name" value="Ribosomal_mS41"/>
</dbReference>
<evidence type="ECO:0000313" key="7">
    <source>
        <dbReference type="EMBL" id="POS86302.1"/>
    </source>
</evidence>
<comment type="similarity">
    <text evidence="2">Belongs to the mitochondrion-specific ribosomal protein mS41 family.</text>
</comment>
<dbReference type="PANTHER" id="PTHR28235:SF1">
    <property type="entry name" value="SMALL RIBOSOMAL SUBUNIT PROTEIN MS41"/>
    <property type="match status" value="1"/>
</dbReference>
<evidence type="ECO:0000259" key="6">
    <source>
        <dbReference type="SMART" id="SM01238"/>
    </source>
</evidence>
<name>A0A2S4PWB9_9PEZI</name>
<dbReference type="Pfam" id="PF09597">
    <property type="entry name" value="SAM_Ribosomal_mS41"/>
    <property type="match status" value="1"/>
</dbReference>
<dbReference type="GO" id="GO:0005739">
    <property type="term" value="C:mitochondrion"/>
    <property type="evidence" value="ECO:0007669"/>
    <property type="project" value="UniProtKB-SubCell"/>
</dbReference>
<evidence type="ECO:0000313" key="8">
    <source>
        <dbReference type="Proteomes" id="UP000237438"/>
    </source>
</evidence>
<evidence type="ECO:0000256" key="1">
    <source>
        <dbReference type="ARBA" id="ARBA00004173"/>
    </source>
</evidence>
<accession>A0A2S4PWB9</accession>
<evidence type="ECO:0000256" key="4">
    <source>
        <dbReference type="ARBA" id="ARBA00035129"/>
    </source>
</evidence>
<organism evidence="7 8">
    <name type="scientific">Erysiphe pulchra</name>
    <dbReference type="NCBI Taxonomy" id="225359"/>
    <lineage>
        <taxon>Eukaryota</taxon>
        <taxon>Fungi</taxon>
        <taxon>Dikarya</taxon>
        <taxon>Ascomycota</taxon>
        <taxon>Pezizomycotina</taxon>
        <taxon>Leotiomycetes</taxon>
        <taxon>Erysiphales</taxon>
        <taxon>Erysiphaceae</taxon>
        <taxon>Erysiphe</taxon>
    </lineage>
</organism>
<evidence type="ECO:0000256" key="5">
    <source>
        <dbReference type="SAM" id="MobiDB-lite"/>
    </source>
</evidence>
<keyword evidence="3" id="KW-0496">Mitochondrion</keyword>
<feature type="domain" description="Small ribosomal subunit protein mS41 SAM" evidence="6">
    <location>
        <begin position="61"/>
        <end position="117"/>
    </location>
</feature>
<comment type="caution">
    <text evidence="7">The sequence shown here is derived from an EMBL/GenBank/DDBJ whole genome shotgun (WGS) entry which is preliminary data.</text>
</comment>
<protein>
    <recommendedName>
        <fullName evidence="4">Small ribosomal subunit protein mS41</fullName>
    </recommendedName>
</protein>
<dbReference type="EMBL" id="PEDP01000358">
    <property type="protein sequence ID" value="POS86302.1"/>
    <property type="molecule type" value="Genomic_DNA"/>
</dbReference>
<proteinExistence type="inferred from homology"/>
<sequence>MTLVLFKYSRLKSIHRIPKPFKYLNQVRNRTLAAESLEKKPLSAKRRFFWVPRPSKFCPDVNTFLSLIGRNMSEHASKFPGWASLFRLESPELKRLGIEPPRTRRYLLLWRERYRQGNLGAGADFKYIKDGVAHLRIANVPKDPKLNKRGIEYTPSGLRKIVINIPSDVKSVEDLPPEKLVPVKGYRVRGTNTIVGPYALPIKGGKGAVVTRKEGMWEISRGRKIDGGERRQAEVRAKRKREEKRAAAL</sequence>
<dbReference type="PANTHER" id="PTHR28235">
    <property type="entry name" value="PROTEIN FYV4, MITOCHONDRIAL"/>
    <property type="match status" value="1"/>
</dbReference>
<dbReference type="OrthoDB" id="18595at2759"/>
<gene>
    <name evidence="7" type="ORF">EPUL_002592</name>
</gene>
<dbReference type="AlphaFoldDB" id="A0A2S4PWB9"/>